<name>A0A132PBL4_9MYCO</name>
<protein>
    <submittedName>
        <fullName evidence="2">Uncharacterized protein</fullName>
    </submittedName>
</protein>
<reference evidence="2 3" key="1">
    <citation type="submission" date="2015-07" db="EMBL/GenBank/DDBJ databases">
        <title>A draft genome sequence of Mycobacterium wolinskyi.</title>
        <authorList>
            <person name="de Man T.J."/>
            <person name="Perry K.A."/>
            <person name="Coulliette A.D."/>
            <person name="Jensen B."/>
            <person name="Toney N.C."/>
            <person name="Limbago B.M."/>
            <person name="Noble-Wang J."/>
        </authorList>
    </citation>
    <scope>NUCLEOTIDE SEQUENCE [LARGE SCALE GENOMIC DNA]</scope>
    <source>
        <strain evidence="2 3">CDC_01</strain>
    </source>
</reference>
<evidence type="ECO:0000313" key="3">
    <source>
        <dbReference type="Proteomes" id="UP000070612"/>
    </source>
</evidence>
<keyword evidence="3" id="KW-1185">Reference proteome</keyword>
<dbReference type="EMBL" id="LGTW01000037">
    <property type="protein sequence ID" value="KWX19725.1"/>
    <property type="molecule type" value="Genomic_DNA"/>
</dbReference>
<accession>A0A132PBL4</accession>
<feature type="region of interest" description="Disordered" evidence="1">
    <location>
        <begin position="49"/>
        <end position="71"/>
    </location>
</feature>
<dbReference type="RefSeq" id="WP_067859207.1">
    <property type="nucleotide sequence ID" value="NZ_LGTW01000037.1"/>
</dbReference>
<organism evidence="2 3">
    <name type="scientific">Mycolicibacterium wolinskyi</name>
    <dbReference type="NCBI Taxonomy" id="59750"/>
    <lineage>
        <taxon>Bacteria</taxon>
        <taxon>Bacillati</taxon>
        <taxon>Actinomycetota</taxon>
        <taxon>Actinomycetes</taxon>
        <taxon>Mycobacteriales</taxon>
        <taxon>Mycobacteriaceae</taxon>
        <taxon>Mycolicibacterium</taxon>
    </lineage>
</organism>
<gene>
    <name evidence="2" type="ORF">AFM11_34345</name>
</gene>
<dbReference type="AlphaFoldDB" id="A0A132PBL4"/>
<evidence type="ECO:0000256" key="1">
    <source>
        <dbReference type="SAM" id="MobiDB-lite"/>
    </source>
</evidence>
<dbReference type="PATRIC" id="fig|59750.3.peg.5213"/>
<comment type="caution">
    <text evidence="2">The sequence shown here is derived from an EMBL/GenBank/DDBJ whole genome shotgun (WGS) entry which is preliminary data.</text>
</comment>
<dbReference type="Proteomes" id="UP000070612">
    <property type="component" value="Unassembled WGS sequence"/>
</dbReference>
<evidence type="ECO:0000313" key="2">
    <source>
        <dbReference type="EMBL" id="KWX19725.1"/>
    </source>
</evidence>
<proteinExistence type="predicted"/>
<sequence>MSRLGAVEQAARKERYAAIRRCRYCDPVGWRLQPDGEPIDPAVRCTHSPPAPVRDITEPIHQPDLFSEPDR</sequence>